<evidence type="ECO:0000313" key="7">
    <source>
        <dbReference type="Proteomes" id="UP000034798"/>
    </source>
</evidence>
<dbReference type="GO" id="GO:0016020">
    <property type="term" value="C:membrane"/>
    <property type="evidence" value="ECO:0007669"/>
    <property type="project" value="UniProtKB-SubCell"/>
</dbReference>
<organism evidence="6 7">
    <name type="scientific">Candidatus Nomurabacteria bacterium GW2011_GWC2_35_8</name>
    <dbReference type="NCBI Taxonomy" id="1618752"/>
    <lineage>
        <taxon>Bacteria</taxon>
        <taxon>Candidatus Nomuraibacteriota</taxon>
    </lineage>
</organism>
<accession>A0A0G0FM95</accession>
<gene>
    <name evidence="6" type="ORF">UR91_C0016G0013</name>
</gene>
<evidence type="ECO:0000256" key="1">
    <source>
        <dbReference type="ARBA" id="ARBA00004167"/>
    </source>
</evidence>
<sequence>MKNKKGFSLIELLIVVAIIGVLSSVVLASVNDARTKAMDAVVKGSLKSIQSQAQMYYEDHSSIYAGLCSDPAVLAIFNKAIANAGVGVGYPVWGGPHPGICNDTFQFGYKGYVVYVSLKSLPQSYPSSYWCVDSTGYVGIMTNTSGGGPESLSGPELPNNCKQPNL</sequence>
<reference evidence="6 7" key="1">
    <citation type="journal article" date="2015" name="Nature">
        <title>rRNA introns, odd ribosomes, and small enigmatic genomes across a large radiation of phyla.</title>
        <authorList>
            <person name="Brown C.T."/>
            <person name="Hug L.A."/>
            <person name="Thomas B.C."/>
            <person name="Sharon I."/>
            <person name="Castelle C.J."/>
            <person name="Singh A."/>
            <person name="Wilkins M.J."/>
            <person name="Williams K.H."/>
            <person name="Banfield J.F."/>
        </authorList>
    </citation>
    <scope>NUCLEOTIDE SEQUENCE [LARGE SCALE GENOMIC DNA]</scope>
</reference>
<dbReference type="GO" id="GO:0015628">
    <property type="term" value="P:protein secretion by the type II secretion system"/>
    <property type="evidence" value="ECO:0007669"/>
    <property type="project" value="InterPro"/>
</dbReference>
<dbReference type="PANTHER" id="PTHR30093:SF44">
    <property type="entry name" value="TYPE II SECRETION SYSTEM CORE PROTEIN G"/>
    <property type="match status" value="1"/>
</dbReference>
<dbReference type="InterPro" id="IPR045584">
    <property type="entry name" value="Pilin-like"/>
</dbReference>
<comment type="subcellular location">
    <subcellularLocation>
        <location evidence="1">Membrane</location>
        <topology evidence="1">Single-pass membrane protein</topology>
    </subcellularLocation>
</comment>
<dbReference type="Pfam" id="PF07963">
    <property type="entry name" value="N_methyl"/>
    <property type="match status" value="1"/>
</dbReference>
<evidence type="ECO:0000313" key="6">
    <source>
        <dbReference type="EMBL" id="KKP88550.1"/>
    </source>
</evidence>
<dbReference type="InterPro" id="IPR012902">
    <property type="entry name" value="N_methyl_site"/>
</dbReference>
<keyword evidence="3" id="KW-0812">Transmembrane</keyword>
<dbReference type="PANTHER" id="PTHR30093">
    <property type="entry name" value="GENERAL SECRETION PATHWAY PROTEIN G"/>
    <property type="match status" value="1"/>
</dbReference>
<dbReference type="PROSITE" id="PS00409">
    <property type="entry name" value="PROKAR_NTER_METHYL"/>
    <property type="match status" value="1"/>
</dbReference>
<comment type="caution">
    <text evidence="6">The sequence shown here is derived from an EMBL/GenBank/DDBJ whole genome shotgun (WGS) entry which is preliminary data.</text>
</comment>
<dbReference type="GO" id="GO:0015627">
    <property type="term" value="C:type II protein secretion system complex"/>
    <property type="evidence" value="ECO:0007669"/>
    <property type="project" value="InterPro"/>
</dbReference>
<dbReference type="InterPro" id="IPR000983">
    <property type="entry name" value="Bac_GSPG_pilin"/>
</dbReference>
<dbReference type="SUPFAM" id="SSF54523">
    <property type="entry name" value="Pili subunits"/>
    <property type="match status" value="1"/>
</dbReference>
<dbReference type="PRINTS" id="PR00813">
    <property type="entry name" value="BCTERIALGSPG"/>
</dbReference>
<evidence type="ECO:0000256" key="4">
    <source>
        <dbReference type="ARBA" id="ARBA00022989"/>
    </source>
</evidence>
<evidence type="ECO:0000256" key="2">
    <source>
        <dbReference type="ARBA" id="ARBA00022481"/>
    </source>
</evidence>
<dbReference type="Proteomes" id="UP000034798">
    <property type="component" value="Unassembled WGS sequence"/>
</dbReference>
<keyword evidence="5" id="KW-0472">Membrane</keyword>
<evidence type="ECO:0000256" key="3">
    <source>
        <dbReference type="ARBA" id="ARBA00022692"/>
    </source>
</evidence>
<protein>
    <submittedName>
        <fullName evidence="6">Pilin domain-containing protein</fullName>
    </submittedName>
</protein>
<evidence type="ECO:0000256" key="5">
    <source>
        <dbReference type="ARBA" id="ARBA00023136"/>
    </source>
</evidence>
<dbReference type="Gene3D" id="3.30.700.10">
    <property type="entry name" value="Glycoprotein, Type 4 Pilin"/>
    <property type="match status" value="1"/>
</dbReference>
<dbReference type="EMBL" id="LBQZ01000016">
    <property type="protein sequence ID" value="KKP88550.1"/>
    <property type="molecule type" value="Genomic_DNA"/>
</dbReference>
<dbReference type="NCBIfam" id="TIGR02532">
    <property type="entry name" value="IV_pilin_GFxxxE"/>
    <property type="match status" value="1"/>
</dbReference>
<keyword evidence="2" id="KW-0488">Methylation</keyword>
<name>A0A0G0FM95_9BACT</name>
<proteinExistence type="predicted"/>
<keyword evidence="4" id="KW-1133">Transmembrane helix</keyword>
<dbReference type="AlphaFoldDB" id="A0A0G0FM95"/>